<dbReference type="AlphaFoldDB" id="A0A183GXC5"/>
<reference evidence="2" key="1">
    <citation type="submission" date="2019-09" db="UniProtKB">
        <authorList>
            <consortium name="WormBaseParasite"/>
        </authorList>
    </citation>
    <scope>IDENTIFICATION</scope>
</reference>
<accession>A0A183GXC5</accession>
<evidence type="ECO:0000313" key="1">
    <source>
        <dbReference type="Proteomes" id="UP000050761"/>
    </source>
</evidence>
<keyword evidence="1" id="KW-1185">Reference proteome</keyword>
<dbReference type="WBParaSite" id="HPBE_0002734501-mRNA-1">
    <property type="protein sequence ID" value="HPBE_0002734501-mRNA-1"/>
    <property type="gene ID" value="HPBE_0002734501"/>
</dbReference>
<protein>
    <submittedName>
        <fullName evidence="2">MAM domain-containing protein</fullName>
    </submittedName>
</protein>
<name>A0A183GXC5_HELPZ</name>
<organism evidence="1 2">
    <name type="scientific">Heligmosomoides polygyrus</name>
    <name type="common">Parasitic roundworm</name>
    <dbReference type="NCBI Taxonomy" id="6339"/>
    <lineage>
        <taxon>Eukaryota</taxon>
        <taxon>Metazoa</taxon>
        <taxon>Ecdysozoa</taxon>
        <taxon>Nematoda</taxon>
        <taxon>Chromadorea</taxon>
        <taxon>Rhabditida</taxon>
        <taxon>Rhabditina</taxon>
        <taxon>Rhabditomorpha</taxon>
        <taxon>Strongyloidea</taxon>
        <taxon>Heligmosomidae</taxon>
        <taxon>Heligmosomoides</taxon>
    </lineage>
</organism>
<proteinExistence type="predicted"/>
<dbReference type="Proteomes" id="UP000050761">
    <property type="component" value="Unassembled WGS sequence"/>
</dbReference>
<sequence length="131" mass="14537">IVNEIDKPIRFGHISTEDNPEDCATRGLSANELVDQSWWNGPPEASWPKENQYFIPPQDTQGELGIESTETQLSCGATKQQCLQRTPRLVPSQLPVNSNMCCSIDAAIPQTPCPKTFTTTFFASSIKHTRT</sequence>
<evidence type="ECO:0000313" key="2">
    <source>
        <dbReference type="WBParaSite" id="HPBE_0002734501-mRNA-1"/>
    </source>
</evidence>